<dbReference type="InterPro" id="IPR011744">
    <property type="entry name" value="ATPase_gene1"/>
</dbReference>
<dbReference type="EMBL" id="NTFS01000305">
    <property type="protein sequence ID" value="PAX51953.1"/>
    <property type="molecule type" value="Genomic_DNA"/>
</dbReference>
<accession>A0A2A2TE04</accession>
<keyword evidence="1" id="KW-1133">Transmembrane helix</keyword>
<keyword evidence="3" id="KW-1185">Reference proteome</keyword>
<evidence type="ECO:0000256" key="1">
    <source>
        <dbReference type="SAM" id="Phobius"/>
    </source>
</evidence>
<evidence type="ECO:0008006" key="4">
    <source>
        <dbReference type="Google" id="ProtNLM"/>
    </source>
</evidence>
<dbReference type="Proteomes" id="UP000218238">
    <property type="component" value="Unassembled WGS sequence"/>
</dbReference>
<keyword evidence="1" id="KW-0812">Transmembrane</keyword>
<reference evidence="2 3" key="1">
    <citation type="submission" date="2017-08" db="EMBL/GenBank/DDBJ databases">
        <title>Draft genome sequence of filamentous cyanobacterium Calothrix elsteri CCALA 953.</title>
        <authorList>
            <person name="Gagunashvili A.N."/>
            <person name="Elster J."/>
            <person name="Andresson O.S."/>
        </authorList>
    </citation>
    <scope>NUCLEOTIDE SEQUENCE [LARGE SCALE GENOMIC DNA]</scope>
    <source>
        <strain evidence="2 3">CCALA 953</strain>
    </source>
</reference>
<dbReference type="Pfam" id="PF09527">
    <property type="entry name" value="ATPase_gene1"/>
    <property type="match status" value="1"/>
</dbReference>
<dbReference type="OrthoDB" id="466056at2"/>
<evidence type="ECO:0000313" key="2">
    <source>
        <dbReference type="EMBL" id="PAX51953.1"/>
    </source>
</evidence>
<dbReference type="RefSeq" id="WP_095723728.1">
    <property type="nucleotide sequence ID" value="NZ_NTFS01000305.1"/>
</dbReference>
<protein>
    <recommendedName>
        <fullName evidence="4">F0F1 ATP synthase subunit</fullName>
    </recommendedName>
</protein>
<organism evidence="2 3">
    <name type="scientific">Brunnivagina elsteri CCALA 953</name>
    <dbReference type="NCBI Taxonomy" id="987040"/>
    <lineage>
        <taxon>Bacteria</taxon>
        <taxon>Bacillati</taxon>
        <taxon>Cyanobacteriota</taxon>
        <taxon>Cyanophyceae</taxon>
        <taxon>Nostocales</taxon>
        <taxon>Calotrichaceae</taxon>
        <taxon>Brunnivagina</taxon>
    </lineage>
</organism>
<dbReference type="NCBIfam" id="TIGR02230">
    <property type="entry name" value="ATPase_gene1"/>
    <property type="match status" value="1"/>
</dbReference>
<dbReference type="AlphaFoldDB" id="A0A2A2TE04"/>
<feature type="transmembrane region" description="Helical" evidence="1">
    <location>
        <begin position="76"/>
        <end position="94"/>
    </location>
</feature>
<name>A0A2A2TE04_9CYAN</name>
<proteinExistence type="predicted"/>
<comment type="caution">
    <text evidence="2">The sequence shown here is derived from an EMBL/GenBank/DDBJ whole genome shotgun (WGS) entry which is preliminary data.</text>
</comment>
<keyword evidence="1" id="KW-0472">Membrane</keyword>
<dbReference type="InterPro" id="IPR032820">
    <property type="entry name" value="ATPase_put"/>
</dbReference>
<gene>
    <name evidence="2" type="ORF">CK510_22015</name>
</gene>
<evidence type="ECO:0000313" key="3">
    <source>
        <dbReference type="Proteomes" id="UP000218238"/>
    </source>
</evidence>
<feature type="transmembrane region" description="Helical" evidence="1">
    <location>
        <begin position="36"/>
        <end position="64"/>
    </location>
</feature>
<sequence>MKTPPSRSQTHLNAKAIANQARRRLYARQAKPHGGVLFGLGFVGLVGWSVVLPTLLGMAIGIWIDFKFPHQFSWTLALMLAGLSIGCLMAWEWVSQEQQRMAKDQPPDDFPNQEERD</sequence>